<dbReference type="Proteomes" id="UP000573599">
    <property type="component" value="Unassembled WGS sequence"/>
</dbReference>
<sequence>MASHDVRAAGVLARGGFSAALLGGAGVSVALGAYAKVHTPSARPLLTLGFSGMLQMKVWLGALAVALLVAQLLTALWMWGRLPGAGAAPDWVAPLHRWSGSIAFVATLPVAFHCLWALGFGVSSPRVLLHGVAGCVFYGAYAAKMLGLRLQTAPGWALPVLGGTVLGSLVLTWLSAALWFFTRSGLPLF</sequence>
<dbReference type="InterPro" id="IPR045382">
    <property type="entry name" value="DUF6529"/>
</dbReference>
<dbReference type="EMBL" id="JACCAB010000001">
    <property type="protein sequence ID" value="NYG06697.1"/>
    <property type="molecule type" value="Genomic_DNA"/>
</dbReference>
<feature type="transmembrane region" description="Helical" evidence="1">
    <location>
        <begin position="100"/>
        <end position="120"/>
    </location>
</feature>
<keyword evidence="1" id="KW-1133">Transmembrane helix</keyword>
<comment type="caution">
    <text evidence="2">The sequence shown here is derived from an EMBL/GenBank/DDBJ whole genome shotgun (WGS) entry which is preliminary data.</text>
</comment>
<feature type="transmembrane region" description="Helical" evidence="1">
    <location>
        <begin position="127"/>
        <end position="144"/>
    </location>
</feature>
<evidence type="ECO:0000256" key="1">
    <source>
        <dbReference type="SAM" id="Phobius"/>
    </source>
</evidence>
<name>A0A852WBN2_9MICO</name>
<dbReference type="Pfam" id="PF20139">
    <property type="entry name" value="DUF6529"/>
    <property type="match status" value="1"/>
</dbReference>
<accession>A0A852WBN2</accession>
<protein>
    <submittedName>
        <fullName evidence="2">Uncharacterized protein</fullName>
    </submittedName>
</protein>
<evidence type="ECO:0000313" key="2">
    <source>
        <dbReference type="EMBL" id="NYG06697.1"/>
    </source>
</evidence>
<feature type="transmembrane region" description="Helical" evidence="1">
    <location>
        <begin position="156"/>
        <end position="181"/>
    </location>
</feature>
<keyword evidence="1" id="KW-0812">Transmembrane</keyword>
<dbReference type="AlphaFoldDB" id="A0A852WBN2"/>
<proteinExistence type="predicted"/>
<reference evidence="2 3" key="1">
    <citation type="submission" date="2020-07" db="EMBL/GenBank/DDBJ databases">
        <title>Sequencing the genomes of 1000 actinobacteria strains.</title>
        <authorList>
            <person name="Klenk H.-P."/>
        </authorList>
    </citation>
    <scope>NUCLEOTIDE SEQUENCE [LARGE SCALE GENOMIC DNA]</scope>
    <source>
        <strain evidence="2 3">DSM 23987</strain>
    </source>
</reference>
<feature type="transmembrane region" description="Helical" evidence="1">
    <location>
        <begin position="17"/>
        <end position="37"/>
    </location>
</feature>
<organism evidence="2 3">
    <name type="scientific">Pedococcus badiiscoriae</name>
    <dbReference type="NCBI Taxonomy" id="642776"/>
    <lineage>
        <taxon>Bacteria</taxon>
        <taxon>Bacillati</taxon>
        <taxon>Actinomycetota</taxon>
        <taxon>Actinomycetes</taxon>
        <taxon>Micrococcales</taxon>
        <taxon>Intrasporangiaceae</taxon>
        <taxon>Pedococcus</taxon>
    </lineage>
</organism>
<feature type="transmembrane region" description="Helical" evidence="1">
    <location>
        <begin position="58"/>
        <end position="80"/>
    </location>
</feature>
<keyword evidence="1" id="KW-0472">Membrane</keyword>
<evidence type="ECO:0000313" key="3">
    <source>
        <dbReference type="Proteomes" id="UP000573599"/>
    </source>
</evidence>
<keyword evidence="3" id="KW-1185">Reference proteome</keyword>
<dbReference type="RefSeq" id="WP_179421145.1">
    <property type="nucleotide sequence ID" value="NZ_JACCAB010000001.1"/>
</dbReference>
<gene>
    <name evidence="2" type="ORF">BJ986_001184</name>
</gene>